<organism evidence="1 2">
    <name type="scientific">Xenoophorus captivus</name>
    <dbReference type="NCBI Taxonomy" id="1517983"/>
    <lineage>
        <taxon>Eukaryota</taxon>
        <taxon>Metazoa</taxon>
        <taxon>Chordata</taxon>
        <taxon>Craniata</taxon>
        <taxon>Vertebrata</taxon>
        <taxon>Euteleostomi</taxon>
        <taxon>Actinopterygii</taxon>
        <taxon>Neopterygii</taxon>
        <taxon>Teleostei</taxon>
        <taxon>Neoteleostei</taxon>
        <taxon>Acanthomorphata</taxon>
        <taxon>Ovalentaria</taxon>
        <taxon>Atherinomorphae</taxon>
        <taxon>Cyprinodontiformes</taxon>
        <taxon>Goodeidae</taxon>
        <taxon>Xenoophorus</taxon>
    </lineage>
</organism>
<evidence type="ECO:0000313" key="2">
    <source>
        <dbReference type="Proteomes" id="UP001434883"/>
    </source>
</evidence>
<sequence length="110" mass="12484">MAMLRVSSYRKLFEDDRWSPSGGSRRAAVDRSVCDKLDFVATRALNKEGLDRFAQERTTIAALNDRLVKLIELVWTDTYLNDSAVFYSLYFSAVLLRCLLPSGPLFGGRE</sequence>
<comment type="caution">
    <text evidence="1">The sequence shown here is derived from an EMBL/GenBank/DDBJ whole genome shotgun (WGS) entry which is preliminary data.</text>
</comment>
<protein>
    <submittedName>
        <fullName evidence="1">Uncharacterized protein</fullName>
    </submittedName>
</protein>
<name>A0ABV0Q720_9TELE</name>
<proteinExistence type="predicted"/>
<dbReference type="EMBL" id="JAHRIN010000956">
    <property type="protein sequence ID" value="MEQ2191581.1"/>
    <property type="molecule type" value="Genomic_DNA"/>
</dbReference>
<reference evidence="1 2" key="1">
    <citation type="submission" date="2021-06" db="EMBL/GenBank/DDBJ databases">
        <authorList>
            <person name="Palmer J.M."/>
        </authorList>
    </citation>
    <scope>NUCLEOTIDE SEQUENCE [LARGE SCALE GENOMIC DNA]</scope>
    <source>
        <strain evidence="1 2">XC_2019</strain>
        <tissue evidence="1">Muscle</tissue>
    </source>
</reference>
<accession>A0ABV0Q720</accession>
<keyword evidence="2" id="KW-1185">Reference proteome</keyword>
<evidence type="ECO:0000313" key="1">
    <source>
        <dbReference type="EMBL" id="MEQ2191581.1"/>
    </source>
</evidence>
<dbReference type="Proteomes" id="UP001434883">
    <property type="component" value="Unassembled WGS sequence"/>
</dbReference>
<gene>
    <name evidence="1" type="ORF">XENOCAPTIV_030614</name>
</gene>